<accession>A0ACB6ZGR1</accession>
<name>A0ACB6ZGR1_THEGA</name>
<comment type="caution">
    <text evidence="1">The sequence shown here is derived from an EMBL/GenBank/DDBJ whole genome shotgun (WGS) entry which is preliminary data.</text>
</comment>
<keyword evidence="2" id="KW-1185">Reference proteome</keyword>
<protein>
    <submittedName>
        <fullName evidence="1">Uncharacterized protein</fullName>
    </submittedName>
</protein>
<proteinExistence type="predicted"/>
<evidence type="ECO:0000313" key="2">
    <source>
        <dbReference type="Proteomes" id="UP000886501"/>
    </source>
</evidence>
<organism evidence="1 2">
    <name type="scientific">Thelephora ganbajun</name>
    <name type="common">Ganba fungus</name>
    <dbReference type="NCBI Taxonomy" id="370292"/>
    <lineage>
        <taxon>Eukaryota</taxon>
        <taxon>Fungi</taxon>
        <taxon>Dikarya</taxon>
        <taxon>Basidiomycota</taxon>
        <taxon>Agaricomycotina</taxon>
        <taxon>Agaricomycetes</taxon>
        <taxon>Thelephorales</taxon>
        <taxon>Thelephoraceae</taxon>
        <taxon>Thelephora</taxon>
    </lineage>
</organism>
<dbReference type="Proteomes" id="UP000886501">
    <property type="component" value="Unassembled WGS sequence"/>
</dbReference>
<reference evidence="1" key="2">
    <citation type="journal article" date="2020" name="Nat. Commun.">
        <title>Large-scale genome sequencing of mycorrhizal fungi provides insights into the early evolution of symbiotic traits.</title>
        <authorList>
            <person name="Miyauchi S."/>
            <person name="Kiss E."/>
            <person name="Kuo A."/>
            <person name="Drula E."/>
            <person name="Kohler A."/>
            <person name="Sanchez-Garcia M."/>
            <person name="Morin E."/>
            <person name="Andreopoulos B."/>
            <person name="Barry K.W."/>
            <person name="Bonito G."/>
            <person name="Buee M."/>
            <person name="Carver A."/>
            <person name="Chen C."/>
            <person name="Cichocki N."/>
            <person name="Clum A."/>
            <person name="Culley D."/>
            <person name="Crous P.W."/>
            <person name="Fauchery L."/>
            <person name="Girlanda M."/>
            <person name="Hayes R.D."/>
            <person name="Keri Z."/>
            <person name="LaButti K."/>
            <person name="Lipzen A."/>
            <person name="Lombard V."/>
            <person name="Magnuson J."/>
            <person name="Maillard F."/>
            <person name="Murat C."/>
            <person name="Nolan M."/>
            <person name="Ohm R.A."/>
            <person name="Pangilinan J."/>
            <person name="Pereira M.F."/>
            <person name="Perotto S."/>
            <person name="Peter M."/>
            <person name="Pfister S."/>
            <person name="Riley R."/>
            <person name="Sitrit Y."/>
            <person name="Stielow J.B."/>
            <person name="Szollosi G."/>
            <person name="Zifcakova L."/>
            <person name="Stursova M."/>
            <person name="Spatafora J.W."/>
            <person name="Tedersoo L."/>
            <person name="Vaario L.M."/>
            <person name="Yamada A."/>
            <person name="Yan M."/>
            <person name="Wang P."/>
            <person name="Xu J."/>
            <person name="Bruns T."/>
            <person name="Baldrian P."/>
            <person name="Vilgalys R."/>
            <person name="Dunand C."/>
            <person name="Henrissat B."/>
            <person name="Grigoriev I.V."/>
            <person name="Hibbett D."/>
            <person name="Nagy L.G."/>
            <person name="Martin F.M."/>
        </authorList>
    </citation>
    <scope>NUCLEOTIDE SEQUENCE</scope>
    <source>
        <strain evidence="1">P2</strain>
    </source>
</reference>
<evidence type="ECO:0000313" key="1">
    <source>
        <dbReference type="EMBL" id="KAF9648955.1"/>
    </source>
</evidence>
<sequence>MSNVLAGESEWDAVTMDRSTASNIRIACIAIAAYDFVLTLPAEWRIYRGRPGQNFVRASPSFFFLVRYTSAVLLITGSYVFWRGTGFSDVTCHRLSLVPVIFKCLQAMVVQLIMGWRTYTISRQRKFVLYSLTCLYIAVISVQWFTIFYGRMVTRPGGTCSASTQTRVQWVFYLCCVVWDGVTLLVSLFYLSRIRTTSPFMTKLTRTMSVDGLVYFVAMTAVNALNMLIFLNATQPVTQGL</sequence>
<dbReference type="EMBL" id="MU118005">
    <property type="protein sequence ID" value="KAF9648955.1"/>
    <property type="molecule type" value="Genomic_DNA"/>
</dbReference>
<reference evidence="1" key="1">
    <citation type="submission" date="2019-10" db="EMBL/GenBank/DDBJ databases">
        <authorList>
            <consortium name="DOE Joint Genome Institute"/>
            <person name="Kuo A."/>
            <person name="Miyauchi S."/>
            <person name="Kiss E."/>
            <person name="Drula E."/>
            <person name="Kohler A."/>
            <person name="Sanchez-Garcia M."/>
            <person name="Andreopoulos B."/>
            <person name="Barry K.W."/>
            <person name="Bonito G."/>
            <person name="Buee M."/>
            <person name="Carver A."/>
            <person name="Chen C."/>
            <person name="Cichocki N."/>
            <person name="Clum A."/>
            <person name="Culley D."/>
            <person name="Crous P.W."/>
            <person name="Fauchery L."/>
            <person name="Girlanda M."/>
            <person name="Hayes R."/>
            <person name="Keri Z."/>
            <person name="Labutti K."/>
            <person name="Lipzen A."/>
            <person name="Lombard V."/>
            <person name="Magnuson J."/>
            <person name="Maillard F."/>
            <person name="Morin E."/>
            <person name="Murat C."/>
            <person name="Nolan M."/>
            <person name="Ohm R."/>
            <person name="Pangilinan J."/>
            <person name="Pereira M."/>
            <person name="Perotto S."/>
            <person name="Peter M."/>
            <person name="Riley R."/>
            <person name="Sitrit Y."/>
            <person name="Stielow B."/>
            <person name="Szollosi G."/>
            <person name="Zifcakova L."/>
            <person name="Stursova M."/>
            <person name="Spatafora J.W."/>
            <person name="Tedersoo L."/>
            <person name="Vaario L.-M."/>
            <person name="Yamada A."/>
            <person name="Yan M."/>
            <person name="Wang P."/>
            <person name="Xu J."/>
            <person name="Bruns T."/>
            <person name="Baldrian P."/>
            <person name="Vilgalys R."/>
            <person name="Henrissat B."/>
            <person name="Grigoriev I.V."/>
            <person name="Hibbett D."/>
            <person name="Nagy L.G."/>
            <person name="Martin F.M."/>
        </authorList>
    </citation>
    <scope>NUCLEOTIDE SEQUENCE</scope>
    <source>
        <strain evidence="1">P2</strain>
    </source>
</reference>
<gene>
    <name evidence="1" type="ORF">BDM02DRAFT_2018660</name>
</gene>